<feature type="transmembrane region" description="Helical" evidence="2">
    <location>
        <begin position="43"/>
        <end position="62"/>
    </location>
</feature>
<reference evidence="4" key="1">
    <citation type="submission" date="2025-08" db="UniProtKB">
        <authorList>
            <consortium name="RefSeq"/>
        </authorList>
    </citation>
    <scope>IDENTIFICATION</scope>
    <source>
        <tissue evidence="4">Whole sample</tissue>
    </source>
</reference>
<keyword evidence="2" id="KW-0472">Membrane</keyword>
<dbReference type="OrthoDB" id="6116533at2759"/>
<keyword evidence="2" id="KW-0812">Transmembrane</keyword>
<dbReference type="AlphaFoldDB" id="A0A8B8DM97"/>
<dbReference type="Proteomes" id="UP000694844">
    <property type="component" value="Chromosome 3"/>
</dbReference>
<evidence type="ECO:0000313" key="4">
    <source>
        <dbReference type="RefSeq" id="XP_022328121.1"/>
    </source>
</evidence>
<proteinExistence type="predicted"/>
<evidence type="ECO:0000256" key="2">
    <source>
        <dbReference type="SAM" id="Phobius"/>
    </source>
</evidence>
<accession>A0A8B8DM97</accession>
<evidence type="ECO:0000313" key="3">
    <source>
        <dbReference type="Proteomes" id="UP000694844"/>
    </source>
</evidence>
<dbReference type="Gene3D" id="1.10.287.1490">
    <property type="match status" value="1"/>
</dbReference>
<sequence length="435" mass="50220">MQRTLMKALLTTNAKQESVLYVNRQSTTSLASTSVPFWKDPKIWIQLAIVGVYFAICVYMGFSSNTDITDQTERHLMDVKDQINKEWEKRKETLGEDLHRKIIESPILREIQSQLNGIQEQMKTLKEDTDKAKSVLETQNKSMVESLENLQNQIKHMENNMTKMMEKVKEVETQIKAVQNDATKTNEKIKKMEIQMKTLQNGMTKTNERVVGVDGQLNVFYEELKENSIYIVGCFLVIVICIFVGGHTLLASRPHPKNKITGTGAQRSIPRSDIIGKLKRKGLKNGISIIYFDSSSKDYCYKVLMEVTIFKSLKMDDFCRIQSFNDLIDVEPHKFVFIFVEFNHRSIILEDENEVIGDLKNQITKVLISLGCDVFVVYCKDKGSRDLPPNSLYNTRLKTIEKHPVLSTLNKKKRVMSIYDSFHSYQVENIKEYVK</sequence>
<organism evidence="3 4">
    <name type="scientific">Crassostrea virginica</name>
    <name type="common">Eastern oyster</name>
    <dbReference type="NCBI Taxonomy" id="6565"/>
    <lineage>
        <taxon>Eukaryota</taxon>
        <taxon>Metazoa</taxon>
        <taxon>Spiralia</taxon>
        <taxon>Lophotrochozoa</taxon>
        <taxon>Mollusca</taxon>
        <taxon>Bivalvia</taxon>
        <taxon>Autobranchia</taxon>
        <taxon>Pteriomorphia</taxon>
        <taxon>Ostreida</taxon>
        <taxon>Ostreoidea</taxon>
        <taxon>Ostreidae</taxon>
        <taxon>Crassostrea</taxon>
    </lineage>
</organism>
<dbReference type="RefSeq" id="XP_022328121.1">
    <property type="nucleotide sequence ID" value="XM_022472413.1"/>
</dbReference>
<feature type="coiled-coil region" evidence="1">
    <location>
        <begin position="108"/>
        <end position="209"/>
    </location>
</feature>
<protein>
    <submittedName>
        <fullName evidence="4">Uncharacterized protein LOC111127307</fullName>
    </submittedName>
</protein>
<dbReference type="KEGG" id="cvn:111127307"/>
<feature type="transmembrane region" description="Helical" evidence="2">
    <location>
        <begin position="229"/>
        <end position="250"/>
    </location>
</feature>
<dbReference type="GeneID" id="111127307"/>
<keyword evidence="2" id="KW-1133">Transmembrane helix</keyword>
<gene>
    <name evidence="4" type="primary">LOC111127307</name>
</gene>
<keyword evidence="3" id="KW-1185">Reference proteome</keyword>
<evidence type="ECO:0000256" key="1">
    <source>
        <dbReference type="SAM" id="Coils"/>
    </source>
</evidence>
<dbReference type="SUPFAM" id="SSF57997">
    <property type="entry name" value="Tropomyosin"/>
    <property type="match status" value="1"/>
</dbReference>
<keyword evidence="1" id="KW-0175">Coiled coil</keyword>
<name>A0A8B8DM97_CRAVI</name>